<dbReference type="AlphaFoldDB" id="A0A2R8C954"/>
<dbReference type="InterPro" id="IPR033891">
    <property type="entry name" value="TTC38"/>
</dbReference>
<dbReference type="RefSeq" id="WP_108787995.1">
    <property type="nucleotide sequence ID" value="NZ_ONZG01000005.1"/>
</dbReference>
<dbReference type="Proteomes" id="UP000244898">
    <property type="component" value="Unassembled WGS sequence"/>
</dbReference>
<dbReference type="EMBL" id="ONZG01000005">
    <property type="protein sequence ID" value="SPJ28886.1"/>
    <property type="molecule type" value="Genomic_DNA"/>
</dbReference>
<keyword evidence="3" id="KW-0677">Repeat</keyword>
<evidence type="ECO:0000256" key="4">
    <source>
        <dbReference type="ARBA" id="ARBA00022803"/>
    </source>
</evidence>
<sequence>MFKDHYGNQITTGVDQARDHYDRGVASFLAAGHDAADQFAKSIKADPGFALGHVGLARAQMMSGDMASAKASMAAAKTCIDGATAREQAHLNTFDLLFQGNPVGCRAAVKSHVQDHPRDVMVAQLCSSVFGLIGFSGEVGREADLLAFTSALMPHYGEDWWMMGIHAVSLCETGRLAEADRLMEKSLALNPRNANAAHFKGHTLYEMGEAHAGLAYLKDWIKGYDNRGLLHGHLSWHIALHSLHVGEIDDMWTYIDSGVGPGGSKGLPINTLTDTAAILHRAELAGIAVPPERWAEMSDYAAKYFPETGQSFADLHVALAHAMAGNGDRLAHVVDTAKGFAADLVRPAAQAWGAIARQDWQGAVDHLIPALAQTERFGGSRAQRDLLELTYVNALMRLGRDAEAKHTLAMRRPVLATHPPVAGLQ</sequence>
<evidence type="ECO:0000256" key="3">
    <source>
        <dbReference type="ARBA" id="ARBA00022737"/>
    </source>
</evidence>
<accession>A0A2R8C954</accession>
<evidence type="ECO:0000313" key="5">
    <source>
        <dbReference type="EMBL" id="SPJ28886.1"/>
    </source>
</evidence>
<keyword evidence="5" id="KW-0645">Protease</keyword>
<dbReference type="Gene3D" id="1.25.40.10">
    <property type="entry name" value="Tetratricopeptide repeat domain"/>
    <property type="match status" value="1"/>
</dbReference>
<organism evidence="5 6">
    <name type="scientific">Falsiruegeria mediterranea M17</name>
    <dbReference type="NCBI Taxonomy" id="1200281"/>
    <lineage>
        <taxon>Bacteria</taxon>
        <taxon>Pseudomonadati</taxon>
        <taxon>Pseudomonadota</taxon>
        <taxon>Alphaproteobacteria</taxon>
        <taxon>Rhodobacterales</taxon>
        <taxon>Roseobacteraceae</taxon>
        <taxon>Falsiruegeria</taxon>
    </lineage>
</organism>
<dbReference type="OrthoDB" id="9815900at2"/>
<evidence type="ECO:0000256" key="2">
    <source>
        <dbReference type="ARBA" id="ARBA00019992"/>
    </source>
</evidence>
<dbReference type="PANTHER" id="PTHR16263:SF4">
    <property type="entry name" value="TETRATRICOPEPTIDE REPEAT PROTEIN 38"/>
    <property type="match status" value="1"/>
</dbReference>
<reference evidence="6" key="1">
    <citation type="submission" date="2018-03" db="EMBL/GenBank/DDBJ databases">
        <authorList>
            <person name="Rodrigo-Torres L."/>
            <person name="Arahal R. D."/>
            <person name="Lucena T."/>
        </authorList>
    </citation>
    <scope>NUCLEOTIDE SEQUENCE [LARGE SCALE GENOMIC DNA]</scope>
    <source>
        <strain evidence="6">CECT 7615</strain>
    </source>
</reference>
<dbReference type="CDD" id="cd05804">
    <property type="entry name" value="StaR_like"/>
    <property type="match status" value="1"/>
</dbReference>
<protein>
    <recommendedName>
        <fullName evidence="2">Tetratricopeptide repeat protein 38</fullName>
    </recommendedName>
</protein>
<proteinExistence type="inferred from homology"/>
<dbReference type="SUPFAM" id="SSF48452">
    <property type="entry name" value="TPR-like"/>
    <property type="match status" value="1"/>
</dbReference>
<gene>
    <name evidence="5" type="primary">bepA_5</name>
    <name evidence="5" type="ORF">TRM7615_02395</name>
</gene>
<comment type="similarity">
    <text evidence="1">Belongs to the TTC38 family.</text>
</comment>
<keyword evidence="4" id="KW-0802">TPR repeat</keyword>
<dbReference type="PANTHER" id="PTHR16263">
    <property type="entry name" value="TETRATRICOPEPTIDE REPEAT PROTEIN 38"/>
    <property type="match status" value="1"/>
</dbReference>
<evidence type="ECO:0000313" key="6">
    <source>
        <dbReference type="Proteomes" id="UP000244898"/>
    </source>
</evidence>
<evidence type="ECO:0000256" key="1">
    <source>
        <dbReference type="ARBA" id="ARBA00005857"/>
    </source>
</evidence>
<keyword evidence="6" id="KW-1185">Reference proteome</keyword>
<name>A0A2R8C954_9RHOB</name>
<dbReference type="GO" id="GO:0006508">
    <property type="term" value="P:proteolysis"/>
    <property type="evidence" value="ECO:0007669"/>
    <property type="project" value="UniProtKB-KW"/>
</dbReference>
<dbReference type="GO" id="GO:0008233">
    <property type="term" value="F:peptidase activity"/>
    <property type="evidence" value="ECO:0007669"/>
    <property type="project" value="UniProtKB-KW"/>
</dbReference>
<dbReference type="InterPro" id="IPR011990">
    <property type="entry name" value="TPR-like_helical_dom_sf"/>
</dbReference>
<keyword evidence="5" id="KW-0378">Hydrolase</keyword>